<dbReference type="Gramene" id="TraesSTA7D03G04357830.1">
    <property type="protein sequence ID" value="TraesSTA7D03G04357830.1"/>
    <property type="gene ID" value="TraesSTA7D03G04357830"/>
</dbReference>
<dbReference type="GO" id="GO:0008270">
    <property type="term" value="F:zinc ion binding"/>
    <property type="evidence" value="ECO:0007669"/>
    <property type="project" value="UniProtKB-KW"/>
</dbReference>
<reference evidence="7" key="1">
    <citation type="submission" date="2018-08" db="EMBL/GenBank/DDBJ databases">
        <authorList>
            <person name="Rossello M."/>
        </authorList>
    </citation>
    <scope>NUCLEOTIDE SEQUENCE [LARGE SCALE GENOMIC DNA]</scope>
    <source>
        <strain evidence="7">cv. Chinese Spring</strain>
    </source>
</reference>
<protein>
    <recommendedName>
        <fullName evidence="6">RING-type domain-containing protein</fullName>
    </recommendedName>
</protein>
<evidence type="ECO:0000256" key="1">
    <source>
        <dbReference type="ARBA" id="ARBA00022723"/>
    </source>
</evidence>
<dbReference type="GO" id="GO:0061630">
    <property type="term" value="F:ubiquitin protein ligase activity"/>
    <property type="evidence" value="ECO:0007669"/>
    <property type="project" value="InterPro"/>
</dbReference>
<dbReference type="Gramene" id="TraesSYM7D03G04417510.1">
    <property type="protein sequence ID" value="TraesSYM7D03G04417510.1"/>
    <property type="gene ID" value="TraesSYM7D03G04417510"/>
</dbReference>
<dbReference type="GO" id="GO:0005634">
    <property type="term" value="C:nucleus"/>
    <property type="evidence" value="ECO:0000318"/>
    <property type="project" value="GO_Central"/>
</dbReference>
<dbReference type="Gramene" id="TraesPARA_EIv1.0_2564020.1">
    <property type="protein sequence ID" value="TraesPARA_EIv1.0_2564020.1.CDS"/>
    <property type="gene ID" value="TraesPARA_EIv1.0_2564020"/>
</dbReference>
<dbReference type="AlphaFoldDB" id="A0A3B6TQU7"/>
<dbReference type="GO" id="GO:0032183">
    <property type="term" value="F:SUMO binding"/>
    <property type="evidence" value="ECO:0000318"/>
    <property type="project" value="GO_Central"/>
</dbReference>
<dbReference type="GO" id="GO:0006511">
    <property type="term" value="P:ubiquitin-dependent protein catabolic process"/>
    <property type="evidence" value="ECO:0000318"/>
    <property type="project" value="GO_Central"/>
</dbReference>
<dbReference type="PROSITE" id="PS00518">
    <property type="entry name" value="ZF_RING_1"/>
    <property type="match status" value="1"/>
</dbReference>
<evidence type="ECO:0000259" key="6">
    <source>
        <dbReference type="PROSITE" id="PS50089"/>
    </source>
</evidence>
<dbReference type="InterPro" id="IPR049627">
    <property type="entry name" value="SLX8"/>
</dbReference>
<dbReference type="Gramene" id="TraesARI7D03G04439800.1">
    <property type="protein sequence ID" value="TraesARI7D03G04439800.1"/>
    <property type="gene ID" value="TraesARI7D03G04439800"/>
</dbReference>
<dbReference type="OrthoDB" id="6105938at2759"/>
<dbReference type="STRING" id="4565.A0A3B6TQU7"/>
<feature type="region of interest" description="Disordered" evidence="5">
    <location>
        <begin position="85"/>
        <end position="135"/>
    </location>
</feature>
<dbReference type="RefSeq" id="XP_044442417.1">
    <property type="nucleotide sequence ID" value="XM_044586482.1"/>
</dbReference>
<dbReference type="SUPFAM" id="SSF57850">
    <property type="entry name" value="RING/U-box"/>
    <property type="match status" value="1"/>
</dbReference>
<dbReference type="InterPro" id="IPR017907">
    <property type="entry name" value="Znf_RING_CS"/>
</dbReference>
<dbReference type="PROSITE" id="PS50089">
    <property type="entry name" value="ZF_RING_2"/>
    <property type="match status" value="1"/>
</dbReference>
<dbReference type="Gramene" id="TraesRN7D0100603900.1">
    <property type="protein sequence ID" value="TraesRN7D0100603900.1"/>
    <property type="gene ID" value="TraesRN7D0100603900"/>
</dbReference>
<dbReference type="Gramene" id="TraesMAC7D03G04356510.1">
    <property type="protein sequence ID" value="TraesMAC7D03G04356510.1"/>
    <property type="gene ID" value="TraesMAC7D03G04356510"/>
</dbReference>
<dbReference type="InterPro" id="IPR001841">
    <property type="entry name" value="Znf_RING"/>
</dbReference>
<dbReference type="PANTHER" id="PTHR47094">
    <property type="entry name" value="ELFLESS, ISOFORM B"/>
    <property type="match status" value="1"/>
</dbReference>
<name>A0A3B6TQU7_WHEAT</name>
<dbReference type="Gramene" id="TraesJAG7D03G04347340.1">
    <property type="protein sequence ID" value="TraesJAG7D03G04347340.1"/>
    <property type="gene ID" value="TraesJAG7D03G04347340"/>
</dbReference>
<accession>A0A3B6TQU7</accession>
<dbReference type="KEGG" id="taes:123168597"/>
<keyword evidence="2 4" id="KW-0863">Zinc-finger</keyword>
<sequence>MGTVGAWRRAQDGSVTTGEAVEDLDRSPIAAAGGGGGQHEAPNTAGTRAAPIDVEALGDERRSRAKIKRRVVVVDLEADADQEGCGDARTTFNRLSGNKRRKVPPVISLSPDREERSSNQRNSTVRVSRPSANAAPNEPTFTCPVCLNKMELPSATSCGHVFCEKCIKAAIKAQKKCPTCRKRLGPKSYRRVYLPATADQV</sequence>
<feature type="region of interest" description="Disordered" evidence="5">
    <location>
        <begin position="1"/>
        <end position="56"/>
    </location>
</feature>
<dbReference type="Gramene" id="TraesCS7D03G0584100.1">
    <property type="protein sequence ID" value="TraesCS7D03G0584100.1.CDS"/>
    <property type="gene ID" value="TraesCS7D03G0584100"/>
</dbReference>
<dbReference type="Gramene" id="TraesCLE_scaffold_055194_01G000100.1">
    <property type="protein sequence ID" value="TraesCLE_scaffold_055194_01G000100.1"/>
    <property type="gene ID" value="TraesCLE_scaffold_055194_01G000100"/>
</dbReference>
<dbReference type="Gramene" id="TraesWEE_scaffold_031951_01G000100.1">
    <property type="protein sequence ID" value="TraesWEE_scaffold_031951_01G000100.1"/>
    <property type="gene ID" value="TraesWEE_scaffold_031951_01G000100"/>
</dbReference>
<evidence type="ECO:0000256" key="5">
    <source>
        <dbReference type="SAM" id="MobiDB-lite"/>
    </source>
</evidence>
<evidence type="ECO:0000313" key="8">
    <source>
        <dbReference type="Proteomes" id="UP000019116"/>
    </source>
</evidence>
<dbReference type="EnsemblPlants" id="TraesCS7D02G257900.1">
    <property type="protein sequence ID" value="TraesCS7D02G257900.1"/>
    <property type="gene ID" value="TraesCS7D02G257900"/>
</dbReference>
<evidence type="ECO:0000256" key="2">
    <source>
        <dbReference type="ARBA" id="ARBA00022771"/>
    </source>
</evidence>
<dbReference type="SMART" id="SM00184">
    <property type="entry name" value="RING"/>
    <property type="match status" value="1"/>
</dbReference>
<dbReference type="PaxDb" id="4565-Traes_7DS_F0C3EBFF1.1"/>
<dbReference type="Gramene" id="TraesROB_scaffold_021243_01G000100.1">
    <property type="protein sequence ID" value="TraesROB_scaffold_021243_01G000100.1"/>
    <property type="gene ID" value="TraesROB_scaffold_021243_01G000100"/>
</dbReference>
<dbReference type="Gramene" id="TraesLDM7D03G04370810.1">
    <property type="protein sequence ID" value="TraesLDM7D03G04370810.1"/>
    <property type="gene ID" value="TraesLDM7D03G04370810"/>
</dbReference>
<dbReference type="Pfam" id="PF13923">
    <property type="entry name" value="zf-C3HC4_2"/>
    <property type="match status" value="1"/>
</dbReference>
<keyword evidence="3" id="KW-0862">Zinc</keyword>
<feature type="domain" description="RING-type" evidence="6">
    <location>
        <begin position="143"/>
        <end position="181"/>
    </location>
</feature>
<dbReference type="Gramene" id="TraesJUL7D03G04408070.1">
    <property type="protein sequence ID" value="TraesJUL7D03G04408070.1"/>
    <property type="gene ID" value="TraesJUL7D03G04408070"/>
</dbReference>
<dbReference type="Gramene" id="TraesCAD_scaffold_129767_01G000100.1">
    <property type="protein sequence ID" value="TraesCAD_scaffold_129767_01G000100.1"/>
    <property type="gene ID" value="TraesCAD_scaffold_129767_01G000100"/>
</dbReference>
<keyword evidence="8" id="KW-1185">Reference proteome</keyword>
<dbReference type="SMR" id="A0A3B6TQU7"/>
<dbReference type="Gramene" id="TraesLAC7D03G04311140.1">
    <property type="protein sequence ID" value="TraesLAC7D03G04311140.1"/>
    <property type="gene ID" value="TraesLAC7D03G04311140"/>
</dbReference>
<evidence type="ECO:0000313" key="7">
    <source>
        <dbReference type="EnsemblPlants" id="TraesCS7D02G257900.1"/>
    </source>
</evidence>
<dbReference type="Proteomes" id="UP000019116">
    <property type="component" value="Chromosome 7D"/>
</dbReference>
<evidence type="ECO:0000256" key="3">
    <source>
        <dbReference type="ARBA" id="ARBA00022833"/>
    </source>
</evidence>
<dbReference type="Gramene" id="TraesNOR7D03G04413410.1">
    <property type="protein sequence ID" value="TraesNOR7D03G04413410.1"/>
    <property type="gene ID" value="TraesNOR7D03G04413410"/>
</dbReference>
<proteinExistence type="predicted"/>
<keyword evidence="1" id="KW-0479">Metal-binding</keyword>
<dbReference type="PANTHER" id="PTHR47094:SF5">
    <property type="entry name" value="OS08G0526350 PROTEIN"/>
    <property type="match status" value="1"/>
</dbReference>
<evidence type="ECO:0000256" key="4">
    <source>
        <dbReference type="PROSITE-ProRule" id="PRU00175"/>
    </source>
</evidence>
<gene>
    <name evidence="7" type="primary">LOC123168597</name>
</gene>
<dbReference type="GeneID" id="123168597"/>
<dbReference type="Gramene" id="TraesCS7D02G257900.1">
    <property type="protein sequence ID" value="TraesCS7D02G257900.1"/>
    <property type="gene ID" value="TraesCS7D02G257900"/>
</dbReference>
<dbReference type="InterPro" id="IPR013083">
    <property type="entry name" value="Znf_RING/FYVE/PHD"/>
</dbReference>
<reference evidence="7" key="2">
    <citation type="submission" date="2018-10" db="UniProtKB">
        <authorList>
            <consortium name="EnsemblPlants"/>
        </authorList>
    </citation>
    <scope>IDENTIFICATION</scope>
</reference>
<dbReference type="Gene3D" id="3.30.40.10">
    <property type="entry name" value="Zinc/RING finger domain, C3HC4 (zinc finger)"/>
    <property type="match status" value="1"/>
</dbReference>
<organism evidence="7">
    <name type="scientific">Triticum aestivum</name>
    <name type="common">Wheat</name>
    <dbReference type="NCBI Taxonomy" id="4565"/>
    <lineage>
        <taxon>Eukaryota</taxon>
        <taxon>Viridiplantae</taxon>
        <taxon>Streptophyta</taxon>
        <taxon>Embryophyta</taxon>
        <taxon>Tracheophyta</taxon>
        <taxon>Spermatophyta</taxon>
        <taxon>Magnoliopsida</taxon>
        <taxon>Liliopsida</taxon>
        <taxon>Poales</taxon>
        <taxon>Poaceae</taxon>
        <taxon>BOP clade</taxon>
        <taxon>Pooideae</taxon>
        <taxon>Triticodae</taxon>
        <taxon>Triticeae</taxon>
        <taxon>Triticinae</taxon>
        <taxon>Triticum</taxon>
    </lineage>
</organism>